<organism evidence="1 2">
    <name type="scientific">Flavobacterium croceum DSM 17960</name>
    <dbReference type="NCBI Taxonomy" id="1121886"/>
    <lineage>
        <taxon>Bacteria</taxon>
        <taxon>Pseudomonadati</taxon>
        <taxon>Bacteroidota</taxon>
        <taxon>Flavobacteriia</taxon>
        <taxon>Flavobacteriales</taxon>
        <taxon>Flavobacteriaceae</taxon>
        <taxon>Flavobacterium</taxon>
    </lineage>
</organism>
<dbReference type="InterPro" id="IPR005901">
    <property type="entry name" value="GLPGLI"/>
</dbReference>
<proteinExistence type="predicted"/>
<gene>
    <name evidence="1" type="ORF">Q361_103101</name>
</gene>
<protein>
    <submittedName>
        <fullName evidence="1">GLPGLI family protein</fullName>
    </submittedName>
</protein>
<evidence type="ECO:0000313" key="1">
    <source>
        <dbReference type="EMBL" id="POS02591.1"/>
    </source>
</evidence>
<name>A0A2S4NA62_9FLAO</name>
<dbReference type="NCBIfam" id="TIGR01200">
    <property type="entry name" value="GLPGLI"/>
    <property type="match status" value="1"/>
</dbReference>
<dbReference type="Proteomes" id="UP000237056">
    <property type="component" value="Unassembled WGS sequence"/>
</dbReference>
<dbReference type="Pfam" id="PF09697">
    <property type="entry name" value="Porph_ging"/>
    <property type="match status" value="1"/>
</dbReference>
<keyword evidence="2" id="KW-1185">Reference proteome</keyword>
<dbReference type="OrthoDB" id="1068986at2"/>
<reference evidence="1 2" key="1">
    <citation type="submission" date="2018-01" db="EMBL/GenBank/DDBJ databases">
        <title>Genomic Encyclopedia of Type Strains, Phase I: the one thousand microbial genomes (KMG-I) project.</title>
        <authorList>
            <person name="Goeker M."/>
        </authorList>
    </citation>
    <scope>NUCLEOTIDE SEQUENCE [LARGE SCALE GENOMIC DNA]</scope>
    <source>
        <strain evidence="1 2">DSM 17960</strain>
    </source>
</reference>
<sequence>MKSKRTLTVLLMLVSVFVFSQKLQGIAYYSSKTQMKNIKIESKDFTGEMQEKMQKELAKAFEKNYILQFDNHESVYKEETTLEKPSPNQNQIAIVFSNGNGSTLYKNTKKQVYIAEEDFFDKEFLVKDSLKSYHWILEKDQKMIGEYSCHKAKLIIPVSNKEKNDYEAYKKKKDEGKLSFFQMEEPKETVIEAWYTPEIPISNGPEKYWGLPGLILELHESQTTYICNKIVLNPTKKIKIEEPTTGKKVTQKEFEGIQEKKLKSMMNENGIIEIRQ</sequence>
<dbReference type="RefSeq" id="WP_103725250.1">
    <property type="nucleotide sequence ID" value="NZ_PQNY01000003.1"/>
</dbReference>
<dbReference type="AlphaFoldDB" id="A0A2S4NA62"/>
<comment type="caution">
    <text evidence="1">The sequence shown here is derived from an EMBL/GenBank/DDBJ whole genome shotgun (WGS) entry which is preliminary data.</text>
</comment>
<evidence type="ECO:0000313" key="2">
    <source>
        <dbReference type="Proteomes" id="UP000237056"/>
    </source>
</evidence>
<dbReference type="EMBL" id="PQNY01000003">
    <property type="protein sequence ID" value="POS02591.1"/>
    <property type="molecule type" value="Genomic_DNA"/>
</dbReference>
<accession>A0A2S4NA62</accession>